<name>A0AC34FRK6_9BILA</name>
<evidence type="ECO:0000313" key="2">
    <source>
        <dbReference type="WBParaSite" id="ES5_v2.g19994.t1"/>
    </source>
</evidence>
<evidence type="ECO:0000313" key="1">
    <source>
        <dbReference type="Proteomes" id="UP000887579"/>
    </source>
</evidence>
<protein>
    <submittedName>
        <fullName evidence="2">NADH dehydrogenase [ubiquinone] 1 beta subcomplex subunit 7</fullName>
    </submittedName>
</protein>
<sequence>MGQKLSTSVEDRLSPETSPRNDRPSTFDPLAGFENGRPKREMKVSWEEMDQYNLSIGQRDYCAHLLIPLIKCQTNYAPAAGHMCVDERHAWDKCEYEDYIGRIKEYEREKRLLMRKKRKEAIGA</sequence>
<proteinExistence type="predicted"/>
<dbReference type="WBParaSite" id="ES5_v2.g19994.t1">
    <property type="protein sequence ID" value="ES5_v2.g19994.t1"/>
    <property type="gene ID" value="ES5_v2.g19994"/>
</dbReference>
<organism evidence="1 2">
    <name type="scientific">Panagrolaimus sp. ES5</name>
    <dbReference type="NCBI Taxonomy" id="591445"/>
    <lineage>
        <taxon>Eukaryota</taxon>
        <taxon>Metazoa</taxon>
        <taxon>Ecdysozoa</taxon>
        <taxon>Nematoda</taxon>
        <taxon>Chromadorea</taxon>
        <taxon>Rhabditida</taxon>
        <taxon>Tylenchina</taxon>
        <taxon>Panagrolaimomorpha</taxon>
        <taxon>Panagrolaimoidea</taxon>
        <taxon>Panagrolaimidae</taxon>
        <taxon>Panagrolaimus</taxon>
    </lineage>
</organism>
<reference evidence="2" key="1">
    <citation type="submission" date="2022-11" db="UniProtKB">
        <authorList>
            <consortium name="WormBaseParasite"/>
        </authorList>
    </citation>
    <scope>IDENTIFICATION</scope>
</reference>
<accession>A0AC34FRK6</accession>
<dbReference type="Proteomes" id="UP000887579">
    <property type="component" value="Unplaced"/>
</dbReference>